<name>A0A3E2WMA5_9FIRM</name>
<accession>A0A3E2WMA5</accession>
<feature type="region of interest" description="Disordered" evidence="1">
    <location>
        <begin position="184"/>
        <end position="266"/>
    </location>
</feature>
<keyword evidence="2" id="KW-0732">Signal</keyword>
<feature type="compositionally biased region" description="Low complexity" evidence="1">
    <location>
        <begin position="190"/>
        <end position="217"/>
    </location>
</feature>
<proteinExistence type="predicted"/>
<comment type="caution">
    <text evidence="3">The sequence shown here is derived from an EMBL/GenBank/DDBJ whole genome shotgun (WGS) entry which is preliminary data.</text>
</comment>
<protein>
    <recommendedName>
        <fullName evidence="5">DUF5067 domain-containing protein</fullName>
    </recommendedName>
</protein>
<feature type="region of interest" description="Disordered" evidence="1">
    <location>
        <begin position="24"/>
        <end position="48"/>
    </location>
</feature>
<evidence type="ECO:0000256" key="2">
    <source>
        <dbReference type="SAM" id="SignalP"/>
    </source>
</evidence>
<dbReference type="EMBL" id="QVIA01000023">
    <property type="protein sequence ID" value="RGC27716.1"/>
    <property type="molecule type" value="Genomic_DNA"/>
</dbReference>
<feature type="signal peptide" evidence="2">
    <location>
        <begin position="1"/>
        <end position="18"/>
    </location>
</feature>
<evidence type="ECO:0008006" key="5">
    <source>
        <dbReference type="Google" id="ProtNLM"/>
    </source>
</evidence>
<evidence type="ECO:0000256" key="1">
    <source>
        <dbReference type="SAM" id="MobiDB-lite"/>
    </source>
</evidence>
<evidence type="ECO:0000313" key="3">
    <source>
        <dbReference type="EMBL" id="RGC27716.1"/>
    </source>
</evidence>
<dbReference type="AlphaFoldDB" id="A0A3E2WMA5"/>
<dbReference type="PROSITE" id="PS51257">
    <property type="entry name" value="PROKAR_LIPOPROTEIN"/>
    <property type="match status" value="1"/>
</dbReference>
<evidence type="ECO:0000313" key="4">
    <source>
        <dbReference type="Proteomes" id="UP000261111"/>
    </source>
</evidence>
<dbReference type="GeneID" id="93334475"/>
<reference evidence="3 4" key="1">
    <citation type="submission" date="2018-08" db="EMBL/GenBank/DDBJ databases">
        <title>A genome reference for cultivated species of the human gut microbiota.</title>
        <authorList>
            <person name="Zou Y."/>
            <person name="Xue W."/>
            <person name="Luo G."/>
        </authorList>
    </citation>
    <scope>NUCLEOTIDE SEQUENCE [LARGE SCALE GENOMIC DNA]</scope>
    <source>
        <strain evidence="3 4">AF19-21</strain>
    </source>
</reference>
<feature type="chain" id="PRO_5017796983" description="DUF5067 domain-containing protein" evidence="2">
    <location>
        <begin position="19"/>
        <end position="266"/>
    </location>
</feature>
<gene>
    <name evidence="3" type="ORF">DWX41_17640</name>
</gene>
<sequence length="266" mass="28610">MKKAVICLLMAVCLCAAAAGCSKKNEVTEKEDKKQSTETKTDDKEEKEEYKVIGTKTDTSYEVLMKNSTGKDVTGISIKTSDKTEYPANMMKSDQVLKNGETAQLYYTPEKTADANAAATDKAINVVYNVQLTMADDSKLELSSLGFDDILKDVEICFEDDVVFAKYASKASGDEVSTKEQELGVKAQKEVQAQAAAEAEAKAAADAQAAAQAADVQSGAQENTDDYTDYSYAEETPQAPAEDPVPQETAPEQSADNCLDGVVINQ</sequence>
<organism evidence="3 4">
    <name type="scientific">Hungatella hathewayi</name>
    <dbReference type="NCBI Taxonomy" id="154046"/>
    <lineage>
        <taxon>Bacteria</taxon>
        <taxon>Bacillati</taxon>
        <taxon>Bacillota</taxon>
        <taxon>Clostridia</taxon>
        <taxon>Lachnospirales</taxon>
        <taxon>Lachnospiraceae</taxon>
        <taxon>Hungatella</taxon>
    </lineage>
</organism>
<dbReference type="Proteomes" id="UP000261111">
    <property type="component" value="Unassembled WGS sequence"/>
</dbReference>
<dbReference type="RefSeq" id="WP_025657190.1">
    <property type="nucleotide sequence ID" value="NZ_QVIA01000023.1"/>
</dbReference>